<name>A0A6J5MU98_9CAUD</name>
<protein>
    <submittedName>
        <fullName evidence="1">Uncharacterized protein</fullName>
    </submittedName>
</protein>
<gene>
    <name evidence="1" type="ORF">UFOVP532_21</name>
</gene>
<reference evidence="1" key="1">
    <citation type="submission" date="2020-04" db="EMBL/GenBank/DDBJ databases">
        <authorList>
            <person name="Chiriac C."/>
            <person name="Salcher M."/>
            <person name="Ghai R."/>
            <person name="Kavagutti S V."/>
        </authorList>
    </citation>
    <scope>NUCLEOTIDE SEQUENCE</scope>
</reference>
<evidence type="ECO:0000313" key="1">
    <source>
        <dbReference type="EMBL" id="CAB4148646.1"/>
    </source>
</evidence>
<proteinExistence type="predicted"/>
<accession>A0A6J5MU98</accession>
<organism evidence="1">
    <name type="scientific">uncultured Caudovirales phage</name>
    <dbReference type="NCBI Taxonomy" id="2100421"/>
    <lineage>
        <taxon>Viruses</taxon>
        <taxon>Duplodnaviria</taxon>
        <taxon>Heunggongvirae</taxon>
        <taxon>Uroviricota</taxon>
        <taxon>Caudoviricetes</taxon>
        <taxon>Peduoviridae</taxon>
        <taxon>Maltschvirus</taxon>
        <taxon>Maltschvirus maltsch</taxon>
    </lineage>
</organism>
<dbReference type="EMBL" id="LR796497">
    <property type="protein sequence ID" value="CAB4148646.1"/>
    <property type="molecule type" value="Genomic_DNA"/>
</dbReference>
<sequence>MAITYNSVNYRGKAAEPIVEELLFENGTIAKALVTFEEDVKAETIFTEATATATLQAYTSGVPTSAGSLTAFDVAVTPTKVQFYQEFDPNTLRFSRFKRDMKPGAWEIMSSEFEQLVIGGLYAKQISNAFENEFWNGATSATKTAVAALTAGTANTSVGAAEKTKVAALTTSQVDGILVKMIYNDSNASATAGVGTRIKVAGTTLTASNLKTELDKVYAAIPAAALNATEKPFLYVPRSVKQMIVQANNVTTDYTKPFNADASYENIYFNGLKVEFVPLPENVIIAALKSHLIWATDLASDVNVMQLDKIALNREDMFLKNNMTLAAHVVNQKFNVLYVG</sequence>